<dbReference type="CDD" id="cd00213">
    <property type="entry name" value="S-100"/>
    <property type="match status" value="1"/>
</dbReference>
<dbReference type="InterPro" id="IPR013787">
    <property type="entry name" value="S100_Ca-bd_sub"/>
</dbReference>
<evidence type="ECO:0000256" key="2">
    <source>
        <dbReference type="ARBA" id="ARBA00022723"/>
    </source>
</evidence>
<proteinExistence type="predicted"/>
<sequence length="125" mass="14864">MSSLLENITAIIDLFHQYSKTDKETETLSKKELKELLEVEFRPILKNPDDPDTADVFMHILDIDHDKKIDFTEFFLMKKRIKKKKRESPLIQQAVMERRKIDQRAQEEEEETDTGPILEAEEEEE</sequence>
<dbReference type="PANTHER" id="PTHR22571:SF51">
    <property type="entry name" value="FILAGGRIN"/>
    <property type="match status" value="1"/>
</dbReference>
<dbReference type="InterPro" id="IPR034325">
    <property type="entry name" value="S-100_dom"/>
</dbReference>
<reference evidence="6 7" key="1">
    <citation type="journal article" date="2019" name="Mol. Ecol. Resour.">
        <title>Improving Illumina assemblies with Hi-C and long reads: an example with the North African dromedary.</title>
        <authorList>
            <person name="Elbers J.P."/>
            <person name="Rogers M.F."/>
            <person name="Perelman P.L."/>
            <person name="Proskuryakova A.A."/>
            <person name="Serdyukova N.A."/>
            <person name="Johnson W.E."/>
            <person name="Horin P."/>
            <person name="Corander J."/>
            <person name="Murphy D."/>
            <person name="Burger P.A."/>
        </authorList>
    </citation>
    <scope>NUCLEOTIDE SEQUENCE [LARGE SCALE GENOMIC DNA]</scope>
    <source>
        <strain evidence="6">Drom800</strain>
        <tissue evidence="6">Blood</tissue>
    </source>
</reference>
<feature type="region of interest" description="Disordered" evidence="4">
    <location>
        <begin position="92"/>
        <end position="125"/>
    </location>
</feature>
<evidence type="ECO:0000256" key="1">
    <source>
        <dbReference type="ARBA" id="ARBA00022553"/>
    </source>
</evidence>
<dbReference type="PANTHER" id="PTHR22571">
    <property type="entry name" value="FILAGGRIN-RELATED"/>
    <property type="match status" value="1"/>
</dbReference>
<feature type="compositionally biased region" description="Basic and acidic residues" evidence="4">
    <location>
        <begin position="96"/>
        <end position="106"/>
    </location>
</feature>
<dbReference type="GO" id="GO:0046914">
    <property type="term" value="F:transition metal ion binding"/>
    <property type="evidence" value="ECO:0007669"/>
    <property type="project" value="InterPro"/>
</dbReference>
<evidence type="ECO:0000256" key="4">
    <source>
        <dbReference type="SAM" id="MobiDB-lite"/>
    </source>
</evidence>
<feature type="compositionally biased region" description="Acidic residues" evidence="4">
    <location>
        <begin position="107"/>
        <end position="125"/>
    </location>
</feature>
<dbReference type="SUPFAM" id="SSF47473">
    <property type="entry name" value="EF-hand"/>
    <property type="match status" value="1"/>
</dbReference>
<dbReference type="EMBL" id="JWIN03000021">
    <property type="protein sequence ID" value="KAB1260804.1"/>
    <property type="molecule type" value="Genomic_DNA"/>
</dbReference>
<keyword evidence="1" id="KW-0597">Phosphoprotein</keyword>
<evidence type="ECO:0000256" key="3">
    <source>
        <dbReference type="ARBA" id="ARBA00022837"/>
    </source>
</evidence>
<dbReference type="PROSITE" id="PS00018">
    <property type="entry name" value="EF_HAND_1"/>
    <property type="match status" value="1"/>
</dbReference>
<protein>
    <submittedName>
        <fullName evidence="6">Filaggrin-2</fullName>
    </submittedName>
</protein>
<dbReference type="Proteomes" id="UP000299084">
    <property type="component" value="Unassembled WGS sequence"/>
</dbReference>
<dbReference type="GO" id="GO:0001533">
    <property type="term" value="C:cornified envelope"/>
    <property type="evidence" value="ECO:0007669"/>
    <property type="project" value="TreeGrafter"/>
</dbReference>
<feature type="domain" description="EF-hand" evidence="5">
    <location>
        <begin position="49"/>
        <end position="84"/>
    </location>
</feature>
<gene>
    <name evidence="6" type="ORF">Cadr_000024793</name>
</gene>
<evidence type="ECO:0000313" key="7">
    <source>
        <dbReference type="Proteomes" id="UP000299084"/>
    </source>
</evidence>
<keyword evidence="3" id="KW-0106">Calcium</keyword>
<dbReference type="InterPro" id="IPR002048">
    <property type="entry name" value="EF_hand_dom"/>
</dbReference>
<accession>A0A5N4CQS4</accession>
<dbReference type="GO" id="GO:0005509">
    <property type="term" value="F:calcium ion binding"/>
    <property type="evidence" value="ECO:0007669"/>
    <property type="project" value="InterPro"/>
</dbReference>
<dbReference type="GO" id="GO:0036457">
    <property type="term" value="C:keratohyalin granule"/>
    <property type="evidence" value="ECO:0007669"/>
    <property type="project" value="TreeGrafter"/>
</dbReference>
<dbReference type="SMART" id="SM01394">
    <property type="entry name" value="S_100"/>
    <property type="match status" value="1"/>
</dbReference>
<dbReference type="InterPro" id="IPR052503">
    <property type="entry name" value="S100-fused_Epidermal_Struct"/>
</dbReference>
<dbReference type="PROSITE" id="PS50222">
    <property type="entry name" value="EF_HAND_2"/>
    <property type="match status" value="1"/>
</dbReference>
<dbReference type="Pfam" id="PF01023">
    <property type="entry name" value="S_100"/>
    <property type="match status" value="1"/>
</dbReference>
<evidence type="ECO:0000313" key="6">
    <source>
        <dbReference type="EMBL" id="KAB1260804.1"/>
    </source>
</evidence>
<comment type="caution">
    <text evidence="6">The sequence shown here is derived from an EMBL/GenBank/DDBJ whole genome shotgun (WGS) entry which is preliminary data.</text>
</comment>
<keyword evidence="7" id="KW-1185">Reference proteome</keyword>
<keyword evidence="2" id="KW-0479">Metal-binding</keyword>
<dbReference type="InterPro" id="IPR011992">
    <property type="entry name" value="EF-hand-dom_pair"/>
</dbReference>
<organism evidence="6 7">
    <name type="scientific">Camelus dromedarius</name>
    <name type="common">Dromedary</name>
    <name type="synonym">Arabian camel</name>
    <dbReference type="NCBI Taxonomy" id="9838"/>
    <lineage>
        <taxon>Eukaryota</taxon>
        <taxon>Metazoa</taxon>
        <taxon>Chordata</taxon>
        <taxon>Craniata</taxon>
        <taxon>Vertebrata</taxon>
        <taxon>Euteleostomi</taxon>
        <taxon>Mammalia</taxon>
        <taxon>Eutheria</taxon>
        <taxon>Laurasiatheria</taxon>
        <taxon>Artiodactyla</taxon>
        <taxon>Tylopoda</taxon>
        <taxon>Camelidae</taxon>
        <taxon>Camelus</taxon>
    </lineage>
</organism>
<dbReference type="AlphaFoldDB" id="A0A5N4CQS4"/>
<dbReference type="GO" id="GO:0061436">
    <property type="term" value="P:establishment of skin barrier"/>
    <property type="evidence" value="ECO:0007669"/>
    <property type="project" value="TreeGrafter"/>
</dbReference>
<name>A0A5N4CQS4_CAMDR</name>
<dbReference type="Gene3D" id="1.10.238.10">
    <property type="entry name" value="EF-hand"/>
    <property type="match status" value="1"/>
</dbReference>
<evidence type="ECO:0000259" key="5">
    <source>
        <dbReference type="PROSITE" id="PS50222"/>
    </source>
</evidence>
<dbReference type="InterPro" id="IPR018247">
    <property type="entry name" value="EF_Hand_1_Ca_BS"/>
</dbReference>